<dbReference type="SUPFAM" id="SSF53474">
    <property type="entry name" value="alpha/beta-Hydrolases"/>
    <property type="match status" value="1"/>
</dbReference>
<keyword evidence="4" id="KW-1185">Reference proteome</keyword>
<dbReference type="Gene3D" id="3.40.50.1820">
    <property type="entry name" value="alpha/beta hydrolase"/>
    <property type="match status" value="1"/>
</dbReference>
<dbReference type="InterPro" id="IPR000073">
    <property type="entry name" value="AB_hydrolase_1"/>
</dbReference>
<gene>
    <name evidence="3" type="primary">pcaD</name>
    <name evidence="3" type="ORF">V6590_04845</name>
</gene>
<name>A0ABU8BTP2_9RHOB</name>
<dbReference type="GO" id="GO:0047570">
    <property type="term" value="F:3-oxoadipate enol-lactonase activity"/>
    <property type="evidence" value="ECO:0007669"/>
    <property type="project" value="UniProtKB-EC"/>
</dbReference>
<organism evidence="3 4">
    <name type="scientific">Gemmobacter denitrificans</name>
    <dbReference type="NCBI Taxonomy" id="3123040"/>
    <lineage>
        <taxon>Bacteria</taxon>
        <taxon>Pseudomonadati</taxon>
        <taxon>Pseudomonadota</taxon>
        <taxon>Alphaproteobacteria</taxon>
        <taxon>Rhodobacterales</taxon>
        <taxon>Paracoccaceae</taxon>
        <taxon>Gemmobacter</taxon>
    </lineage>
</organism>
<feature type="domain" description="AB hydrolase-1" evidence="2">
    <location>
        <begin position="20"/>
        <end position="243"/>
    </location>
</feature>
<comment type="caution">
    <text evidence="3">The sequence shown here is derived from an EMBL/GenBank/DDBJ whole genome shotgun (WGS) entry which is preliminary data.</text>
</comment>
<proteinExistence type="predicted"/>
<evidence type="ECO:0000259" key="2">
    <source>
        <dbReference type="Pfam" id="PF00561"/>
    </source>
</evidence>
<evidence type="ECO:0000256" key="1">
    <source>
        <dbReference type="ARBA" id="ARBA00022801"/>
    </source>
</evidence>
<protein>
    <submittedName>
        <fullName evidence="3">3-oxoadipate enol-lactonase</fullName>
        <ecNumber evidence="3">3.1.1.24</ecNumber>
    </submittedName>
</protein>
<dbReference type="Pfam" id="PF00561">
    <property type="entry name" value="Abhydrolase_1"/>
    <property type="match status" value="1"/>
</dbReference>
<dbReference type="InterPro" id="IPR050266">
    <property type="entry name" value="AB_hydrolase_sf"/>
</dbReference>
<dbReference type="NCBIfam" id="TIGR02427">
    <property type="entry name" value="protocat_pcaD"/>
    <property type="match status" value="1"/>
</dbReference>
<dbReference type="EMBL" id="JBALHR010000002">
    <property type="protein sequence ID" value="MEH7827469.1"/>
    <property type="molecule type" value="Genomic_DNA"/>
</dbReference>
<dbReference type="PANTHER" id="PTHR43798">
    <property type="entry name" value="MONOACYLGLYCEROL LIPASE"/>
    <property type="match status" value="1"/>
</dbReference>
<dbReference type="PANTHER" id="PTHR43798:SF31">
    <property type="entry name" value="AB HYDROLASE SUPERFAMILY PROTEIN YCLE"/>
    <property type="match status" value="1"/>
</dbReference>
<dbReference type="EC" id="3.1.1.24" evidence="3"/>
<dbReference type="InterPro" id="IPR026968">
    <property type="entry name" value="PcaD/CatD"/>
</dbReference>
<evidence type="ECO:0000313" key="3">
    <source>
        <dbReference type="EMBL" id="MEH7827469.1"/>
    </source>
</evidence>
<evidence type="ECO:0000313" key="4">
    <source>
        <dbReference type="Proteomes" id="UP001431963"/>
    </source>
</evidence>
<accession>A0ABU8BTP2</accession>
<sequence length="260" mass="28009">MPLAFLPDLRLNYADQGTGPAVVFSHALGLDLRMWDAVLPLLPLGLRLIRYDHRGHGGSDVPDPPYAMGAMVRDAERLLDHLGVKDCVFVGLSLGGLVAQGLAVKRLDLVRGMVLSNTAARIGIESQWRARADLVAEQGIAALADATMERWFTRTFRAEGHHLPWRARLLDCNPAGYRGACAAIGGTDFYTPTASLTLPTLVIAGSEDGSTPPDLVRETADLIAGADFQLIRRSGHLPAIDAPETFATALTSFLRRIGHV</sequence>
<dbReference type="RefSeq" id="WP_335420370.1">
    <property type="nucleotide sequence ID" value="NZ_JBALHR010000002.1"/>
</dbReference>
<dbReference type="PRINTS" id="PR00111">
    <property type="entry name" value="ABHYDROLASE"/>
</dbReference>
<dbReference type="Proteomes" id="UP001431963">
    <property type="component" value="Unassembled WGS sequence"/>
</dbReference>
<dbReference type="InterPro" id="IPR029058">
    <property type="entry name" value="AB_hydrolase_fold"/>
</dbReference>
<keyword evidence="1 3" id="KW-0378">Hydrolase</keyword>
<reference evidence="3" key="1">
    <citation type="submission" date="2024-02" db="EMBL/GenBank/DDBJ databases">
        <title>Genome sequences of strain Gemmobacter sp. JM10B15.</title>
        <authorList>
            <person name="Zhang M."/>
        </authorList>
    </citation>
    <scope>NUCLEOTIDE SEQUENCE</scope>
    <source>
        <strain evidence="3">JM10B15</strain>
    </source>
</reference>